<dbReference type="EMBL" id="JASBWU010000005">
    <property type="protein sequence ID" value="KAJ9121772.1"/>
    <property type="molecule type" value="Genomic_DNA"/>
</dbReference>
<accession>A0ACC2XGC5</accession>
<proteinExistence type="predicted"/>
<protein>
    <submittedName>
        <fullName evidence="1">Uncharacterized protein</fullName>
    </submittedName>
</protein>
<evidence type="ECO:0000313" key="2">
    <source>
        <dbReference type="Proteomes" id="UP001243375"/>
    </source>
</evidence>
<evidence type="ECO:0000313" key="1">
    <source>
        <dbReference type="EMBL" id="KAJ9121772.1"/>
    </source>
</evidence>
<dbReference type="Proteomes" id="UP001243375">
    <property type="component" value="Unassembled WGS sequence"/>
</dbReference>
<keyword evidence="2" id="KW-1185">Reference proteome</keyword>
<comment type="caution">
    <text evidence="1">The sequence shown here is derived from an EMBL/GenBank/DDBJ whole genome shotgun (WGS) entry which is preliminary data.</text>
</comment>
<gene>
    <name evidence="1" type="ORF">QFC22_002394</name>
</gene>
<reference evidence="1" key="1">
    <citation type="submission" date="2023-04" db="EMBL/GenBank/DDBJ databases">
        <title>Draft Genome sequencing of Naganishia species isolated from polar environments using Oxford Nanopore Technology.</title>
        <authorList>
            <person name="Leo P."/>
            <person name="Venkateswaran K."/>
        </authorList>
    </citation>
    <scope>NUCLEOTIDE SEQUENCE</scope>
    <source>
        <strain evidence="1">MNA-CCFEE 5425</strain>
    </source>
</reference>
<organism evidence="1 2">
    <name type="scientific">Naganishia vaughanmartiniae</name>
    <dbReference type="NCBI Taxonomy" id="1424756"/>
    <lineage>
        <taxon>Eukaryota</taxon>
        <taxon>Fungi</taxon>
        <taxon>Dikarya</taxon>
        <taxon>Basidiomycota</taxon>
        <taxon>Agaricomycotina</taxon>
        <taxon>Tremellomycetes</taxon>
        <taxon>Filobasidiales</taxon>
        <taxon>Filobasidiaceae</taxon>
        <taxon>Naganishia</taxon>
    </lineage>
</organism>
<sequence>MSRRVVPFGPNPPYPILSQRALWIAYSIILRNERVFLSHLEEWWHFHSDPRTQAIVFEVLCFLAGLKPAVMVGWGDGSSADALAAQNWIKMVWNKFTKSLGEGRGKDQDLNQLREFTAKCKWHRLRDQQGDTAQMTGHYLLYHELPGPAIKVLIDPGEYDAYDITHDDGVVPEIDEAIYAYVFDYPVPLPKDAYWQPAGTGIRTQLVTIGIVYKEEIQLGTQWVAKNTKTHEQLCRAHLKRYRERLKGVIPRSDLAISFNGVWEFPAGCRRSALGNPIELDKKMFTDLEAIYQNDEVADVHAMKEAWSGEKPMSTPVPPHELDSAATFVAGGSTHNAHTPDDLHQHQNTRRSRRVHERRPSITPDDLD</sequence>
<name>A0ACC2XGC5_9TREE</name>